<dbReference type="InterPro" id="IPR036086">
    <property type="entry name" value="ParB/Sulfiredoxin_sf"/>
</dbReference>
<gene>
    <name evidence="4" type="ORF">HME7025_02077</name>
</gene>
<sequence length="507" mass="57849">MKENKLLKNVSQVFELPLKDVQIHPQLQSIIKSKKVDHIEHTMNRFGQQLPVLGNLVDGTFYITDGVVRYELAKKLGLNTLKCLHVNISDEEVITARMTSNQRTHMSYTEMAKCAEQYLGMIGKSQGKKRDMLGFGDFDNKDNFGIVGMDRYQLVSYLMNLSIGASSLRKLMAVKWYEDENLDNKIGLMEGLDNGDFKVDRAYKLLQNKLKKQKDSDDRKLNAIEGQNAHAWYKLYNKSSLVMDEIENDSVSLFIDSHPYMDQRDYRNQGENPHGKEKTAKEYVSNFLAFCEEKKKKLKPGGYLVTVLGESYSNGLCRNIIHRVIVGLEDNGWESIDSNIWVKSNQKYTAHPHRFINSWEAIIVVRKPGGEPYFEEQVKVESSVTEFKLGRTSLGTPYVKSSETCKTNVFLTSVFNNKELKSVDENFQHDAPCPTSIYTDFIKAYSRPNELIVDGFVGSGTVSIGLTLGRNVIGFDLDPKSIEFCQKRFEESLQKREQEKIELSIAA</sequence>
<dbReference type="EC" id="2.1.1.113" evidence="4"/>
<dbReference type="InterPro" id="IPR002941">
    <property type="entry name" value="DNA_methylase_N4/N6"/>
</dbReference>
<dbReference type="PRINTS" id="PR00508">
    <property type="entry name" value="S21N4MTFRASE"/>
</dbReference>
<dbReference type="OrthoDB" id="1273118at2"/>
<dbReference type="InterPro" id="IPR029063">
    <property type="entry name" value="SAM-dependent_MTases_sf"/>
</dbReference>
<evidence type="ECO:0000313" key="4">
    <source>
        <dbReference type="EMBL" id="AWL09925.1"/>
    </source>
</evidence>
<accession>A0A2S2DX11</accession>
<organism evidence="4 5">
    <name type="scientific">Aquirufa nivalisilvae</name>
    <dbReference type="NCBI Taxonomy" id="2516557"/>
    <lineage>
        <taxon>Bacteria</taxon>
        <taxon>Pseudomonadati</taxon>
        <taxon>Bacteroidota</taxon>
        <taxon>Cytophagia</taxon>
        <taxon>Cytophagales</taxon>
        <taxon>Flectobacillaceae</taxon>
        <taxon>Aquirufa</taxon>
    </lineage>
</organism>
<evidence type="ECO:0000256" key="1">
    <source>
        <dbReference type="ARBA" id="ARBA00022603"/>
    </source>
</evidence>
<dbReference type="RefSeq" id="WP_109323717.1">
    <property type="nucleotide sequence ID" value="NZ_CP029346.1"/>
</dbReference>
<keyword evidence="1 4" id="KW-0489">Methyltransferase</keyword>
<dbReference type="EMBL" id="CP029346">
    <property type="protein sequence ID" value="AWL09925.1"/>
    <property type="molecule type" value="Genomic_DNA"/>
</dbReference>
<protein>
    <submittedName>
        <fullName evidence="4">Site-specific DNA-methyltransferase (Cytosine-N(4)-specific)</fullName>
        <ecNumber evidence="4">2.1.1.113</ecNumber>
    </submittedName>
</protein>
<dbReference type="Pfam" id="PF02195">
    <property type="entry name" value="ParB_N"/>
    <property type="match status" value="1"/>
</dbReference>
<dbReference type="AlphaFoldDB" id="A0A2S2DX11"/>
<evidence type="ECO:0000259" key="3">
    <source>
        <dbReference type="SMART" id="SM00470"/>
    </source>
</evidence>
<dbReference type="Gene3D" id="3.90.1530.10">
    <property type="entry name" value="Conserved hypothetical protein from pyrococcus furiosus pfu- 392566-001, ParB domain"/>
    <property type="match status" value="1"/>
</dbReference>
<dbReference type="GO" id="GO:0015667">
    <property type="term" value="F:site-specific DNA-methyltransferase (cytosine-N4-specific) activity"/>
    <property type="evidence" value="ECO:0007669"/>
    <property type="project" value="UniProtKB-EC"/>
</dbReference>
<name>A0A2S2DX11_9BACT</name>
<dbReference type="GO" id="GO:0032259">
    <property type="term" value="P:methylation"/>
    <property type="evidence" value="ECO:0007669"/>
    <property type="project" value="UniProtKB-KW"/>
</dbReference>
<dbReference type="Proteomes" id="UP000245468">
    <property type="component" value="Chromosome"/>
</dbReference>
<evidence type="ECO:0000313" key="5">
    <source>
        <dbReference type="Proteomes" id="UP000245468"/>
    </source>
</evidence>
<dbReference type="Gene3D" id="3.40.50.150">
    <property type="entry name" value="Vaccinia Virus protein VP39"/>
    <property type="match status" value="1"/>
</dbReference>
<dbReference type="SUPFAM" id="SSF110849">
    <property type="entry name" value="ParB/Sulfiredoxin"/>
    <property type="match status" value="1"/>
</dbReference>
<dbReference type="InterPro" id="IPR003115">
    <property type="entry name" value="ParB_N"/>
</dbReference>
<dbReference type="SUPFAM" id="SSF53335">
    <property type="entry name" value="S-adenosyl-L-methionine-dependent methyltransferases"/>
    <property type="match status" value="1"/>
</dbReference>
<dbReference type="InterPro" id="IPR001091">
    <property type="entry name" value="RM_Methyltransferase"/>
</dbReference>
<dbReference type="Pfam" id="PF01555">
    <property type="entry name" value="N6_N4_Mtase"/>
    <property type="match status" value="1"/>
</dbReference>
<reference evidence="5" key="1">
    <citation type="submission" date="2018-05" db="EMBL/GenBank/DDBJ databases">
        <title>Pseudarcicella sp. HME7025 Genome sequencing and assembly.</title>
        <authorList>
            <person name="Kim H."/>
            <person name="Kang H."/>
            <person name="Joh K."/>
        </authorList>
    </citation>
    <scope>NUCLEOTIDE SEQUENCE [LARGE SCALE GENOMIC DNA]</scope>
    <source>
        <strain evidence="5">HME7025</strain>
    </source>
</reference>
<feature type="domain" description="ParB-like N-terminal" evidence="3">
    <location>
        <begin position="14"/>
        <end position="102"/>
    </location>
</feature>
<dbReference type="SMART" id="SM00470">
    <property type="entry name" value="ParB"/>
    <property type="match status" value="1"/>
</dbReference>
<proteinExistence type="predicted"/>
<evidence type="ECO:0000256" key="2">
    <source>
        <dbReference type="ARBA" id="ARBA00022679"/>
    </source>
</evidence>
<keyword evidence="2 4" id="KW-0808">Transferase</keyword>
<dbReference type="GO" id="GO:0008170">
    <property type="term" value="F:N-methyltransferase activity"/>
    <property type="evidence" value="ECO:0007669"/>
    <property type="project" value="InterPro"/>
</dbReference>
<dbReference type="KEGG" id="psez:HME7025_02077"/>
<dbReference type="GO" id="GO:0003677">
    <property type="term" value="F:DNA binding"/>
    <property type="evidence" value="ECO:0007669"/>
    <property type="project" value="InterPro"/>
</dbReference>
<keyword evidence="5" id="KW-1185">Reference proteome</keyword>